<protein>
    <recommendedName>
        <fullName evidence="5">Probable periplasmic serine endoprotease DegP-like</fullName>
        <ecNumber evidence="4">3.4.21.107</ecNumber>
    </recommendedName>
    <alternativeName>
        <fullName evidence="13">Protease Do</fullName>
    </alternativeName>
</protein>
<keyword evidence="10" id="KW-0378">Hydrolase</keyword>
<evidence type="ECO:0000256" key="5">
    <source>
        <dbReference type="ARBA" id="ARBA00013958"/>
    </source>
</evidence>
<sequence>MDKFSKKKQTVLELINHVCGKKIKQGLLASLVLGSAVTGYNSAQATDLLKDHSDAIKPVTSTQNLPNFVNLVKQVKPAVVSITSRVVVGDNDDSMMGNGFPNGDDNMNPFPFPFPFPMFPQQMPKQVAEARGSGFIISPDGYIVTNNHVVKGAKKITIALETGAKYQAKIIGRDSKTDLALLKIQSEKPLPFIQLGDSNGIEPGEWVIAVGDPYGLGGTVTAGIVSARGRDIGDTPYDSFIQVDAPINRGNSGGPLFSQDGKVIGVNTAILSPSGGSIGIGFAIPSNTVKNVVTQLEKTGHVTRGYLGVMGQMITPSMVKMLKLPPSEHGIPPKGVLIASVANNSPAEKAQLKVGDVILSLNDKKVENPRDLANQVAAITPNTMIDLNILRNGTRKVVKVQVGNLNEDTKSKKTPAPAPGSLGVSLSLLTPEIRQQAGIDEKIKGVIVTSIKNDSPADHAGLQNGDVIVSVNNQDVDKPEMANRLISSSLKTDKTVLLRILRDGQSIFIAVTLGDND</sequence>
<dbReference type="PANTHER" id="PTHR22939">
    <property type="entry name" value="SERINE PROTEASE FAMILY S1C HTRA-RELATED"/>
    <property type="match status" value="1"/>
</dbReference>
<dbReference type="InterPro" id="IPR009003">
    <property type="entry name" value="Peptidase_S1_PA"/>
</dbReference>
<keyword evidence="11" id="KW-0720">Serine protease</keyword>
<dbReference type="Pfam" id="PF13180">
    <property type="entry name" value="PDZ_2"/>
    <property type="match status" value="2"/>
</dbReference>
<comment type="catalytic activity">
    <reaction evidence="1">
        <text>Acts on substrates that are at least partially unfolded. The cleavage site P1 residue is normally between a pair of hydrophobic residues, such as Val-|-Val.</text>
        <dbReference type="EC" id="3.4.21.107"/>
    </reaction>
</comment>
<comment type="subcellular location">
    <subcellularLocation>
        <location evidence="2">Periplasm</location>
    </subcellularLocation>
</comment>
<dbReference type="FunFam" id="2.40.10.120:FF:000007">
    <property type="entry name" value="Periplasmic serine endoprotease DegP-like"/>
    <property type="match status" value="1"/>
</dbReference>
<keyword evidence="12" id="KW-0346">Stress response</keyword>
<keyword evidence="16" id="KW-1185">Reference proteome</keyword>
<dbReference type="EC" id="3.4.21.107" evidence="4"/>
<evidence type="ECO:0000256" key="3">
    <source>
        <dbReference type="ARBA" id="ARBA00010541"/>
    </source>
</evidence>
<evidence type="ECO:0000256" key="2">
    <source>
        <dbReference type="ARBA" id="ARBA00004418"/>
    </source>
</evidence>
<keyword evidence="9" id="KW-0574">Periplasm</keyword>
<evidence type="ECO:0000259" key="14">
    <source>
        <dbReference type="PROSITE" id="PS50106"/>
    </source>
</evidence>
<reference evidence="15 16" key="1">
    <citation type="submission" date="2018-05" db="EMBL/GenBank/DDBJ databases">
        <title>Reference genomes for bee gut microbiota database.</title>
        <authorList>
            <person name="Ellegaard K.M."/>
        </authorList>
    </citation>
    <scope>NUCLEOTIDE SEQUENCE [LARGE SCALE GENOMIC DNA]</scope>
    <source>
        <strain evidence="15 16">ESL0284</strain>
    </source>
</reference>
<comment type="similarity">
    <text evidence="3">Belongs to the peptidase S1C family.</text>
</comment>
<dbReference type="GO" id="GO:0042597">
    <property type="term" value="C:periplasmic space"/>
    <property type="evidence" value="ECO:0007669"/>
    <property type="project" value="UniProtKB-SubCell"/>
</dbReference>
<dbReference type="PROSITE" id="PS50106">
    <property type="entry name" value="PDZ"/>
    <property type="match status" value="2"/>
</dbReference>
<dbReference type="PANTHER" id="PTHR22939:SF130">
    <property type="entry name" value="PERIPLASMIC SERINE ENDOPROTEASE DEGP-LIKE-RELATED"/>
    <property type="match status" value="1"/>
</dbReference>
<keyword evidence="6" id="KW-0645">Protease</keyword>
<dbReference type="Pfam" id="PF13365">
    <property type="entry name" value="Trypsin_2"/>
    <property type="match status" value="1"/>
</dbReference>
<dbReference type="InterPro" id="IPR001940">
    <property type="entry name" value="Peptidase_S1C"/>
</dbReference>
<dbReference type="SUPFAM" id="SSF50494">
    <property type="entry name" value="Trypsin-like serine proteases"/>
    <property type="match status" value="1"/>
</dbReference>
<feature type="domain" description="PDZ" evidence="14">
    <location>
        <begin position="318"/>
        <end position="368"/>
    </location>
</feature>
<dbReference type="OrthoDB" id="9758917at2"/>
<dbReference type="SMART" id="SM00228">
    <property type="entry name" value="PDZ"/>
    <property type="match status" value="2"/>
</dbReference>
<gene>
    <name evidence="15" type="ORF">DK869_06065</name>
</gene>
<proteinExistence type="inferred from homology"/>
<evidence type="ECO:0000313" key="16">
    <source>
        <dbReference type="Proteomes" id="UP000247565"/>
    </source>
</evidence>
<evidence type="ECO:0000256" key="6">
    <source>
        <dbReference type="ARBA" id="ARBA00022670"/>
    </source>
</evidence>
<evidence type="ECO:0000256" key="1">
    <source>
        <dbReference type="ARBA" id="ARBA00001772"/>
    </source>
</evidence>
<evidence type="ECO:0000256" key="9">
    <source>
        <dbReference type="ARBA" id="ARBA00022764"/>
    </source>
</evidence>
<organism evidence="15 16">
    <name type="scientific">Commensalibacter melissae</name>
    <dbReference type="NCBI Taxonomy" id="2070537"/>
    <lineage>
        <taxon>Bacteria</taxon>
        <taxon>Pseudomonadati</taxon>
        <taxon>Pseudomonadota</taxon>
        <taxon>Alphaproteobacteria</taxon>
        <taxon>Acetobacterales</taxon>
        <taxon>Acetobacteraceae</taxon>
    </lineage>
</organism>
<dbReference type="GO" id="GO:0006508">
    <property type="term" value="P:proteolysis"/>
    <property type="evidence" value="ECO:0007669"/>
    <property type="project" value="UniProtKB-KW"/>
</dbReference>
<evidence type="ECO:0000256" key="10">
    <source>
        <dbReference type="ARBA" id="ARBA00022801"/>
    </source>
</evidence>
<dbReference type="GO" id="GO:0004252">
    <property type="term" value="F:serine-type endopeptidase activity"/>
    <property type="evidence" value="ECO:0007669"/>
    <property type="project" value="InterPro"/>
</dbReference>
<dbReference type="EMBL" id="QGLT01000003">
    <property type="protein sequence ID" value="PXZ00201.1"/>
    <property type="molecule type" value="Genomic_DNA"/>
</dbReference>
<evidence type="ECO:0000256" key="7">
    <source>
        <dbReference type="ARBA" id="ARBA00022729"/>
    </source>
</evidence>
<dbReference type="PRINTS" id="PR00834">
    <property type="entry name" value="PROTEASES2C"/>
</dbReference>
<evidence type="ECO:0000256" key="8">
    <source>
        <dbReference type="ARBA" id="ARBA00022737"/>
    </source>
</evidence>
<dbReference type="Gene3D" id="2.30.42.10">
    <property type="match status" value="2"/>
</dbReference>
<keyword evidence="8" id="KW-0677">Repeat</keyword>
<dbReference type="InterPro" id="IPR036034">
    <property type="entry name" value="PDZ_sf"/>
</dbReference>
<dbReference type="InterPro" id="IPR001478">
    <property type="entry name" value="PDZ"/>
</dbReference>
<accession>A0A318N1G6</accession>
<keyword evidence="7" id="KW-0732">Signal</keyword>
<dbReference type="Proteomes" id="UP000247565">
    <property type="component" value="Unassembled WGS sequence"/>
</dbReference>
<dbReference type="AlphaFoldDB" id="A0A318N1G6"/>
<dbReference type="SUPFAM" id="SSF50156">
    <property type="entry name" value="PDZ domain-like"/>
    <property type="match status" value="2"/>
</dbReference>
<dbReference type="Gene3D" id="2.40.10.120">
    <property type="match status" value="1"/>
</dbReference>
<evidence type="ECO:0000256" key="11">
    <source>
        <dbReference type="ARBA" id="ARBA00022825"/>
    </source>
</evidence>
<feature type="domain" description="PDZ" evidence="14">
    <location>
        <begin position="420"/>
        <end position="504"/>
    </location>
</feature>
<dbReference type="RefSeq" id="WP_110439124.1">
    <property type="nucleotide sequence ID" value="NZ_CP046393.1"/>
</dbReference>
<evidence type="ECO:0000256" key="4">
    <source>
        <dbReference type="ARBA" id="ARBA00013035"/>
    </source>
</evidence>
<comment type="caution">
    <text evidence="15">The sequence shown here is derived from an EMBL/GenBank/DDBJ whole genome shotgun (WGS) entry which is preliminary data.</text>
</comment>
<evidence type="ECO:0000256" key="13">
    <source>
        <dbReference type="ARBA" id="ARBA00032850"/>
    </source>
</evidence>
<name>A0A318N1G6_9PROT</name>
<evidence type="ECO:0000256" key="12">
    <source>
        <dbReference type="ARBA" id="ARBA00023016"/>
    </source>
</evidence>
<evidence type="ECO:0000313" key="15">
    <source>
        <dbReference type="EMBL" id="PXZ00201.1"/>
    </source>
</evidence>